<dbReference type="InterPro" id="IPR055188">
    <property type="entry name" value="Choice_anch_I"/>
</dbReference>
<evidence type="ECO:0000313" key="3">
    <source>
        <dbReference type="EMBL" id="QAT92868.1"/>
    </source>
</evidence>
<dbReference type="EMBL" id="MH184532">
    <property type="protein sequence ID" value="QAT92868.1"/>
    <property type="molecule type" value="Genomic_DNA"/>
</dbReference>
<accession>A0A410SF36</accession>
<dbReference type="NCBIfam" id="NF038117">
    <property type="entry name" value="choice_anch_I"/>
    <property type="match status" value="1"/>
</dbReference>
<sequence>MTIQKLIGLIAPSAILLGAMATPAAAFTLKPIGTYSTGLFNVGGAEIPTYDPVTQRLYVVNGQNKSIDIISISDPTQPSLFKSIDITAYGGGVNSVAFKNGLLAAAVEAPVKQNPGLAVFFNPNGDFINSVTVGALPDMLTFTPDGTRVLVANEGEPNSYSQPNSVDPEGSVSIINLADFSVINAGFTQFNSQIDQLRAAGVRIFGPNATVAQDLEPEYITFSQDSTKAWVVLQENNAIAVLDLMNNVFTDIIPLGFKDHSLPGNGFDASDRDNTINIANWPVLGMYQPDGITSYTINGKTYIVTANEGDARDYTGFSEELRVGNSAYQLDPTAFPNAGALKNNANLGRLTVTNTLGRNSQGLFEEIYAFGGRSFSIWEWNEDTRELKQVYDSGDDFEQITAQLLPEFFNSNHEENNSFDNRSDNKGPEPEDVKVAEINGRFYAFIGLERLGGVMVYDITDPLQPTFVNYVNNRDFTVPTTLNGITNPLVGDLGAEGLLFISAPDSPNGKPLLVTANEVSGTTTIFSIDDGVKSVPEPGAIFGLLATAAMGILKFKRQR</sequence>
<feature type="chain" id="PRO_5019359478" evidence="1">
    <location>
        <begin position="27"/>
        <end position="559"/>
    </location>
</feature>
<protein>
    <submittedName>
        <fullName evidence="3">Alkaline phosphatase and phosphate transporter</fullName>
    </submittedName>
</protein>
<dbReference type="InterPro" id="IPR052956">
    <property type="entry name" value="Mesenchyme-surface_protein"/>
</dbReference>
<dbReference type="Gene3D" id="2.130.10.10">
    <property type="entry name" value="YVTN repeat-like/Quinoprotein amine dehydrogenase"/>
    <property type="match status" value="1"/>
</dbReference>
<dbReference type="InterPro" id="IPR011044">
    <property type="entry name" value="Quino_amine_DH_bsu"/>
</dbReference>
<dbReference type="InterPro" id="IPR013424">
    <property type="entry name" value="Ice-binding_C"/>
</dbReference>
<evidence type="ECO:0000259" key="2">
    <source>
        <dbReference type="Pfam" id="PF22494"/>
    </source>
</evidence>
<reference evidence="3" key="1">
    <citation type="submission" date="2018-04" db="EMBL/GenBank/DDBJ databases">
        <title>An qPCR Method to Assess Bioavailable Phosphorus in Aquatic Environment Using Indigenous Species.</title>
        <authorList>
            <person name="Yang Y."/>
            <person name="Yang J."/>
            <person name="Zhang X."/>
        </authorList>
    </citation>
    <scope>NUCLEOTIDE SEQUENCE</scope>
    <source>
        <strain evidence="3">FACHB-1299</strain>
    </source>
</reference>
<feature type="domain" description="Choice-of-anchor I" evidence="2">
    <location>
        <begin position="42"/>
        <end position="528"/>
    </location>
</feature>
<dbReference type="Pfam" id="PF22494">
    <property type="entry name" value="choice_anch_I"/>
    <property type="match status" value="1"/>
</dbReference>
<evidence type="ECO:0000256" key="1">
    <source>
        <dbReference type="SAM" id="SignalP"/>
    </source>
</evidence>
<dbReference type="PANTHER" id="PTHR46928">
    <property type="entry name" value="MESENCHYME-SPECIFIC CELL SURFACE GLYCOPROTEIN"/>
    <property type="match status" value="1"/>
</dbReference>
<dbReference type="NCBIfam" id="TIGR02595">
    <property type="entry name" value="PEP_CTERM"/>
    <property type="match status" value="1"/>
</dbReference>
<keyword evidence="1" id="KW-0732">Signal</keyword>
<dbReference type="SUPFAM" id="SSF50969">
    <property type="entry name" value="YVTN repeat-like/Quinoprotein amine dehydrogenase"/>
    <property type="match status" value="1"/>
</dbReference>
<dbReference type="AlphaFoldDB" id="A0A410SF36"/>
<dbReference type="InterPro" id="IPR015943">
    <property type="entry name" value="WD40/YVTN_repeat-like_dom_sf"/>
</dbReference>
<dbReference type="SUPFAM" id="SSF63829">
    <property type="entry name" value="Calcium-dependent phosphotriesterase"/>
    <property type="match status" value="1"/>
</dbReference>
<name>A0A410SF36_9NOST</name>
<feature type="signal peptide" evidence="1">
    <location>
        <begin position="1"/>
        <end position="26"/>
    </location>
</feature>
<organism evidence="3">
    <name type="scientific">Anabaena sp. FACHB-1299</name>
    <dbReference type="NCBI Taxonomy" id="2507235"/>
    <lineage>
        <taxon>Bacteria</taxon>
        <taxon>Bacillati</taxon>
        <taxon>Cyanobacteriota</taxon>
        <taxon>Cyanophyceae</taxon>
        <taxon>Nostocales</taxon>
        <taxon>Nostocaceae</taxon>
        <taxon>Anabaena</taxon>
    </lineage>
</organism>
<dbReference type="PANTHER" id="PTHR46928:SF1">
    <property type="entry name" value="MESENCHYME-SPECIFIC CELL SURFACE GLYCOPROTEIN"/>
    <property type="match status" value="1"/>
</dbReference>
<proteinExistence type="predicted"/>